<evidence type="ECO:0008006" key="3">
    <source>
        <dbReference type="Google" id="ProtNLM"/>
    </source>
</evidence>
<name>A0A1B3ZI49_9SPHN</name>
<keyword evidence="2" id="KW-1185">Reference proteome</keyword>
<reference evidence="1 2" key="1">
    <citation type="submission" date="2016-01" db="EMBL/GenBank/DDBJ databases">
        <title>Complete genome and mega plasmid sequence of Sphingomonas panacis DCY99 elicits systemic resistance in rice to Xanthomonas oryzae.</title>
        <authorList>
            <person name="Kim Y.J."/>
            <person name="Yang D.C."/>
            <person name="Sing P."/>
        </authorList>
    </citation>
    <scope>NUCLEOTIDE SEQUENCE [LARGE SCALE GENOMIC DNA]</scope>
    <source>
        <strain evidence="1 2">DCY99</strain>
        <plasmid evidence="2">Plasmid</plasmid>
    </source>
</reference>
<proteinExistence type="predicted"/>
<dbReference type="RefSeq" id="WP_069207671.1">
    <property type="nucleotide sequence ID" value="NZ_CP014169.1"/>
</dbReference>
<dbReference type="EMBL" id="CP014169">
    <property type="protein sequence ID" value="AOH87101.1"/>
    <property type="molecule type" value="Genomic_DNA"/>
</dbReference>
<evidence type="ECO:0000313" key="2">
    <source>
        <dbReference type="Proteomes" id="UP000094256"/>
    </source>
</evidence>
<gene>
    <name evidence="1" type="ORF">AWL63_23255</name>
</gene>
<dbReference type="AlphaFoldDB" id="A0A1B3ZI49"/>
<geneLocation type="plasmid" evidence="2"/>
<sequence>MTPPPKVGDILHYVYLFTHEQEAGREEGIKTRPVMVAQVDGARVFTLAITTKADKTGSTLPIPDAVADRAGLARGTSVIVDQYNHFTWIGYDIRPVTAEPSYVAGRMPPGFTNTILSALRANAKGINRD</sequence>
<keyword evidence="1" id="KW-0614">Plasmid</keyword>
<dbReference type="Proteomes" id="UP000094256">
    <property type="component" value="Plasmid unnamed"/>
</dbReference>
<protein>
    <recommendedName>
        <fullName evidence="3">Growth inhibitor PemK</fullName>
    </recommendedName>
</protein>
<organism evidence="1 2">
    <name type="scientific">Sphingomonas panacis</name>
    <dbReference type="NCBI Taxonomy" id="1560345"/>
    <lineage>
        <taxon>Bacteria</taxon>
        <taxon>Pseudomonadati</taxon>
        <taxon>Pseudomonadota</taxon>
        <taxon>Alphaproteobacteria</taxon>
        <taxon>Sphingomonadales</taxon>
        <taxon>Sphingomonadaceae</taxon>
        <taxon>Sphingomonas</taxon>
    </lineage>
</organism>
<accession>A0A1B3ZI49</accession>
<dbReference type="KEGG" id="span:AWL63_23255"/>
<evidence type="ECO:0000313" key="1">
    <source>
        <dbReference type="EMBL" id="AOH87101.1"/>
    </source>
</evidence>